<proteinExistence type="predicted"/>
<dbReference type="GO" id="GO:0005930">
    <property type="term" value="C:axoneme"/>
    <property type="evidence" value="ECO:0007669"/>
    <property type="project" value="UniProtKB-SubCell"/>
</dbReference>
<evidence type="ECO:0000256" key="6">
    <source>
        <dbReference type="ARBA" id="ARBA00023069"/>
    </source>
</evidence>
<keyword evidence="6" id="KW-0969">Cilium</keyword>
<dbReference type="InterPro" id="IPR003409">
    <property type="entry name" value="MORN"/>
</dbReference>
<sequence length="667" mass="73991">MVVEDEATRIYEFLKGISPQNAAACAVPLTTVRRYVGGLDADGHFDGRGTLISAMGFFYEGTFVSGCMEGHGRIVWNSGATYEGFFRGGAPNGYGTLIQANNDKYVGEVRNSVRHGVGELTTAHGVYTGTWCNGKREGSGRQTYADSGSFYEGQWSENMRHGRGLLLYPNGDLYDGMWCRGKRHGKGSMGWKAGGNHFVEVYEGEWCDGIPHGHGRSTYVHYIDASRTPPDPDSLSDFAPSCNAVVNVYSGEFCQGKRHGFGVFFYADGSTYEGEWYEGKKEGRGKFTSNVGVTYFGNFTDDEINSLPGEEEGVDPLPTVSKVLLFGVGESSVEEATSALRLLVLRFNNALKDLFTTYSAKSHDIHFITTPSDWWRHRPPGHICTPQFLRLLNDAHIINGHITISEIIDCVVTTVEEEIKAEGIENEGPWTNRLKQVRSDLLRLDGYLSYRQFVESLVRLATLTCIGPHFGEVSRRFMAIVEGSLAKNRLFDEPLFPLSREYESALKPDVLAQLELLYLRLSGTSGAPSRDTCASLSMRTFVDTFRDLIRSGGMDLVDALNYLVPFDRFKWSGTVPSAVCPPRNAMGYSLYERSRGSRGEFAVEMVVSERRLTFVEFVELLLATVRLSGVTGVEEVGAKVMEILIPPSVVETTDDIRVDVHNVDSIW</sequence>
<evidence type="ECO:0000256" key="1">
    <source>
        <dbReference type="ARBA" id="ARBA00004230"/>
    </source>
</evidence>
<organism evidence="9">
    <name type="scientific">Trypanosoma vivax (strain Y486)</name>
    <dbReference type="NCBI Taxonomy" id="1055687"/>
    <lineage>
        <taxon>Eukaryota</taxon>
        <taxon>Discoba</taxon>
        <taxon>Euglenozoa</taxon>
        <taxon>Kinetoplastea</taxon>
        <taxon>Metakinetoplastina</taxon>
        <taxon>Trypanosomatida</taxon>
        <taxon>Trypanosomatidae</taxon>
        <taxon>Trypanosoma</taxon>
        <taxon>Duttonella</taxon>
    </lineage>
</organism>
<dbReference type="SUPFAM" id="SSF82185">
    <property type="entry name" value="Histone H3 K4-specific methyltransferase SET7/9 N-terminal domain"/>
    <property type="match status" value="3"/>
</dbReference>
<dbReference type="PANTHER" id="PTHR46613:SF1">
    <property type="entry name" value="RADIAL SPOKE HEAD 10 HOMOLOG B-RELATED"/>
    <property type="match status" value="1"/>
</dbReference>
<dbReference type="GO" id="GO:0031514">
    <property type="term" value="C:motile cilium"/>
    <property type="evidence" value="ECO:0007669"/>
    <property type="project" value="UniProtKB-SubCell"/>
</dbReference>
<keyword evidence="8" id="KW-0966">Cell projection</keyword>
<evidence type="ECO:0000256" key="4">
    <source>
        <dbReference type="ARBA" id="ARBA00022737"/>
    </source>
</evidence>
<dbReference type="OMA" id="RSCLTAM"/>
<dbReference type="Pfam" id="PF02493">
    <property type="entry name" value="MORN"/>
    <property type="match status" value="9"/>
</dbReference>
<dbReference type="VEuPathDB" id="TriTrypDB:TvY486_1107530"/>
<dbReference type="Gene3D" id="2.20.110.10">
    <property type="entry name" value="Histone H3 K4-specific methyltransferase SET7/9 N-terminal domain"/>
    <property type="match status" value="3"/>
</dbReference>
<keyword evidence="7" id="KW-0206">Cytoskeleton</keyword>
<accession>G0UBS1</accession>
<name>G0UBS1_TRYVY</name>
<evidence type="ECO:0008006" key="10">
    <source>
        <dbReference type="Google" id="ProtNLM"/>
    </source>
</evidence>
<reference evidence="9" key="1">
    <citation type="journal article" date="2012" name="Proc. Natl. Acad. Sci. U.S.A.">
        <title>Antigenic diversity is generated by distinct evolutionary mechanisms in African trypanosome species.</title>
        <authorList>
            <person name="Jackson A.P."/>
            <person name="Berry A."/>
            <person name="Aslett M."/>
            <person name="Allison H.C."/>
            <person name="Burton P."/>
            <person name="Vavrova-Anderson J."/>
            <person name="Brown R."/>
            <person name="Browne H."/>
            <person name="Corton N."/>
            <person name="Hauser H."/>
            <person name="Gamble J."/>
            <person name="Gilderthorp R."/>
            <person name="Marcello L."/>
            <person name="McQuillan J."/>
            <person name="Otto T.D."/>
            <person name="Quail M.A."/>
            <person name="Sanders M.J."/>
            <person name="van Tonder A."/>
            <person name="Ginger M.L."/>
            <person name="Field M.C."/>
            <person name="Barry J.D."/>
            <person name="Hertz-Fowler C."/>
            <person name="Berriman M."/>
        </authorList>
    </citation>
    <scope>NUCLEOTIDE SEQUENCE</scope>
    <source>
        <strain evidence="9">Y486</strain>
    </source>
</reference>
<gene>
    <name evidence="9" type="ORF">TVY486_1107530</name>
</gene>
<dbReference type="PANTHER" id="PTHR46613">
    <property type="entry name" value="RADIAL SPOKE HEAD 10 HOMOLOG B-RELATED"/>
    <property type="match status" value="1"/>
</dbReference>
<dbReference type="AlphaFoldDB" id="G0UBS1"/>
<keyword evidence="3" id="KW-0963">Cytoplasm</keyword>
<dbReference type="SMART" id="SM00698">
    <property type="entry name" value="MORN"/>
    <property type="match status" value="10"/>
</dbReference>
<evidence type="ECO:0000256" key="2">
    <source>
        <dbReference type="ARBA" id="ARBA00004430"/>
    </source>
</evidence>
<evidence type="ECO:0000256" key="5">
    <source>
        <dbReference type="ARBA" id="ARBA00022846"/>
    </source>
</evidence>
<evidence type="ECO:0000313" key="9">
    <source>
        <dbReference type="EMBL" id="CCC53269.1"/>
    </source>
</evidence>
<evidence type="ECO:0000256" key="3">
    <source>
        <dbReference type="ARBA" id="ARBA00022490"/>
    </source>
</evidence>
<dbReference type="FunFam" id="2.20.110.10:FF:000002">
    <property type="entry name" value="Phosphatidylinositol 4-phosphate 5-kinase 8"/>
    <property type="match status" value="1"/>
</dbReference>
<evidence type="ECO:0000256" key="8">
    <source>
        <dbReference type="ARBA" id="ARBA00023273"/>
    </source>
</evidence>
<dbReference type="EMBL" id="HE573027">
    <property type="protein sequence ID" value="CCC53269.1"/>
    <property type="molecule type" value="Genomic_DNA"/>
</dbReference>
<keyword evidence="4" id="KW-0677">Repeat</keyword>
<comment type="subcellular location">
    <subcellularLocation>
        <location evidence="1">Cell projection</location>
        <location evidence="1">Cilium</location>
        <location evidence="1">Flagellum</location>
    </subcellularLocation>
    <subcellularLocation>
        <location evidence="2">Cytoplasm</location>
        <location evidence="2">Cytoskeleton</location>
        <location evidence="2">Cilium axoneme</location>
    </subcellularLocation>
</comment>
<keyword evidence="5" id="KW-0282">Flagellum</keyword>
<protein>
    <recommendedName>
        <fullName evidence="10">Phosphatidylinositol-4-phosphate 5-kinase</fullName>
    </recommendedName>
</protein>
<evidence type="ECO:0000256" key="7">
    <source>
        <dbReference type="ARBA" id="ARBA00023212"/>
    </source>
</evidence>